<keyword evidence="1" id="KW-0489">Methyltransferase</keyword>
<dbReference type="AlphaFoldDB" id="A0A845RDN5"/>
<proteinExistence type="predicted"/>
<dbReference type="RefSeq" id="WP_160208975.1">
    <property type="nucleotide sequence ID" value="NZ_CAMUSJ010000021.1"/>
</dbReference>
<evidence type="ECO:0000313" key="1">
    <source>
        <dbReference type="EMBL" id="NBI78110.1"/>
    </source>
</evidence>
<gene>
    <name evidence="1" type="ORF">D3Z39_04380</name>
    <name evidence="2" type="ORF">FMM72_08635</name>
</gene>
<accession>A0A845RDN5</accession>
<dbReference type="PIRSF" id="PIRSF018637">
    <property type="entry name" value="TrmK"/>
    <property type="match status" value="1"/>
</dbReference>
<dbReference type="EMBL" id="VIQT01000010">
    <property type="protein sequence ID" value="NDO39323.1"/>
    <property type="molecule type" value="Genomic_DNA"/>
</dbReference>
<organism evidence="1 3">
    <name type="scientific">Anaerotruncus colihominis</name>
    <dbReference type="NCBI Taxonomy" id="169435"/>
    <lineage>
        <taxon>Bacteria</taxon>
        <taxon>Bacillati</taxon>
        <taxon>Bacillota</taxon>
        <taxon>Clostridia</taxon>
        <taxon>Eubacteriales</taxon>
        <taxon>Oscillospiraceae</taxon>
        <taxon>Anaerotruncus</taxon>
    </lineage>
</organism>
<dbReference type="Pfam" id="PF12847">
    <property type="entry name" value="Methyltransf_18"/>
    <property type="match status" value="1"/>
</dbReference>
<dbReference type="InterPro" id="IPR029063">
    <property type="entry name" value="SAM-dependent_MTases_sf"/>
</dbReference>
<evidence type="ECO:0000313" key="4">
    <source>
        <dbReference type="Proteomes" id="UP000462501"/>
    </source>
</evidence>
<dbReference type="OrthoDB" id="5881184at2"/>
<keyword evidence="1" id="KW-0808">Transferase</keyword>
<reference evidence="2 4" key="2">
    <citation type="submission" date="2019-06" db="EMBL/GenBank/DDBJ databases">
        <title>Draft genome sequences of 15 bacterial species constituting the stable defined intestinal microbiota of the GM15 gnotobiotic mouse model.</title>
        <authorList>
            <person name="Elie C."/>
            <person name="Mathieu A."/>
            <person name="Saliou A."/>
            <person name="Darnaud M."/>
            <person name="Leulier F."/>
            <person name="Tamellini A."/>
        </authorList>
    </citation>
    <scope>NUCLEOTIDE SEQUENCE [LARGE SCALE GENOMIC DNA]</scope>
    <source>
        <strain evidence="2 4">JM4-15</strain>
    </source>
</reference>
<comment type="caution">
    <text evidence="1">The sequence shown here is derived from an EMBL/GenBank/DDBJ whole genome shotgun (WGS) entry which is preliminary data.</text>
</comment>
<evidence type="ECO:0000313" key="2">
    <source>
        <dbReference type="EMBL" id="NDO39323.1"/>
    </source>
</evidence>
<dbReference type="Gene3D" id="3.40.50.150">
    <property type="entry name" value="Vaccinia Virus protein VP39"/>
    <property type="match status" value="1"/>
</dbReference>
<dbReference type="InterPro" id="IPR006901">
    <property type="entry name" value="TrmK"/>
</dbReference>
<dbReference type="PANTHER" id="PTHR38451">
    <property type="entry name" value="TRNA (ADENINE(22)-N(1))-METHYLTRANSFERASE"/>
    <property type="match status" value="1"/>
</dbReference>
<dbReference type="PANTHER" id="PTHR38451:SF1">
    <property type="entry name" value="TRNA (ADENINE(22)-N(1))-METHYLTRANSFERASE"/>
    <property type="match status" value="1"/>
</dbReference>
<dbReference type="GO" id="GO:0032259">
    <property type="term" value="P:methylation"/>
    <property type="evidence" value="ECO:0007669"/>
    <property type="project" value="UniProtKB-KW"/>
</dbReference>
<sequence>MARRLPKLDARLAAAAALVRRGVCCADIGCDHGYLIAWLTASGQIPGGYACDVHEKPLAKAAFTLSEYGVRNRVGLICCNGLMGLQAGEVEDIVIAGMGGETIWGIIDAQPWTRDPKLRFILQPMTKADRLRRSLYQNGFVVLKETAVVSGDFPYAVMQVSYTGAPPCELDDAFALCGLLLDDHSPDARQYVAKAARLVREQYEGLKKAAASHMRLERYEALIKCLEQGGI</sequence>
<protein>
    <submittedName>
        <fullName evidence="1">SAM-dependent methyltransferase</fullName>
    </submittedName>
</protein>
<name>A0A845RDN5_9FIRM</name>
<evidence type="ECO:0000313" key="3">
    <source>
        <dbReference type="Proteomes" id="UP000446348"/>
    </source>
</evidence>
<dbReference type="Proteomes" id="UP000446348">
    <property type="component" value="Unassembled WGS sequence"/>
</dbReference>
<dbReference type="EMBL" id="QXWZ01000005">
    <property type="protein sequence ID" value="NBI78110.1"/>
    <property type="molecule type" value="Genomic_DNA"/>
</dbReference>
<dbReference type="SUPFAM" id="SSF53335">
    <property type="entry name" value="S-adenosyl-L-methionine-dependent methyltransferases"/>
    <property type="match status" value="1"/>
</dbReference>
<dbReference type="Proteomes" id="UP000462501">
    <property type="component" value="Unassembled WGS sequence"/>
</dbReference>
<reference evidence="1 3" key="1">
    <citation type="submission" date="2018-08" db="EMBL/GenBank/DDBJ databases">
        <title>Murine metabolic-syndrome-specific gut microbial biobank.</title>
        <authorList>
            <person name="Liu C."/>
        </authorList>
    </citation>
    <scope>NUCLEOTIDE SEQUENCE [LARGE SCALE GENOMIC DNA]</scope>
    <source>
        <strain evidence="1 3">X69</strain>
    </source>
</reference>
<dbReference type="GO" id="GO:0160105">
    <property type="term" value="F:tRNA (adenine(22)-N1)-methyltransferase activity"/>
    <property type="evidence" value="ECO:0007669"/>
    <property type="project" value="InterPro"/>
</dbReference>